<evidence type="ECO:0000256" key="2">
    <source>
        <dbReference type="ARBA" id="ARBA00022448"/>
    </source>
</evidence>
<dbReference type="CDD" id="cd06261">
    <property type="entry name" value="TM_PBP2"/>
    <property type="match status" value="1"/>
</dbReference>
<keyword evidence="6 7" id="KW-0472">Membrane</keyword>
<organism evidence="9 10">
    <name type="scientific">Arenibacterium halophilum</name>
    <dbReference type="NCBI Taxonomy" id="2583821"/>
    <lineage>
        <taxon>Bacteria</taxon>
        <taxon>Pseudomonadati</taxon>
        <taxon>Pseudomonadota</taxon>
        <taxon>Alphaproteobacteria</taxon>
        <taxon>Rhodobacterales</taxon>
        <taxon>Paracoccaceae</taxon>
        <taxon>Arenibacterium</taxon>
    </lineage>
</organism>
<keyword evidence="5 7" id="KW-1133">Transmembrane helix</keyword>
<comment type="subcellular location">
    <subcellularLocation>
        <location evidence="1 7">Cell membrane</location>
        <topology evidence="1 7">Multi-pass membrane protein</topology>
    </subcellularLocation>
</comment>
<evidence type="ECO:0000256" key="6">
    <source>
        <dbReference type="ARBA" id="ARBA00023136"/>
    </source>
</evidence>
<name>A0ABY2XES7_9RHOB</name>
<evidence type="ECO:0000256" key="7">
    <source>
        <dbReference type="RuleBase" id="RU363032"/>
    </source>
</evidence>
<dbReference type="InterPro" id="IPR035906">
    <property type="entry name" value="MetI-like_sf"/>
</dbReference>
<evidence type="ECO:0000259" key="8">
    <source>
        <dbReference type="PROSITE" id="PS50928"/>
    </source>
</evidence>
<evidence type="ECO:0000313" key="10">
    <source>
        <dbReference type="Proteomes" id="UP001191082"/>
    </source>
</evidence>
<feature type="domain" description="ABC transmembrane type-1" evidence="8">
    <location>
        <begin position="59"/>
        <end position="243"/>
    </location>
</feature>
<evidence type="ECO:0000313" key="9">
    <source>
        <dbReference type="EMBL" id="TMV15518.1"/>
    </source>
</evidence>
<dbReference type="PANTHER" id="PTHR30151:SF20">
    <property type="entry name" value="ABC TRANSPORTER PERMEASE PROTEIN HI_0355-RELATED"/>
    <property type="match status" value="1"/>
</dbReference>
<comment type="similarity">
    <text evidence="7">Belongs to the binding-protein-dependent transport system permease family.</text>
</comment>
<dbReference type="Gene3D" id="1.10.3720.10">
    <property type="entry name" value="MetI-like"/>
    <property type="match status" value="1"/>
</dbReference>
<gene>
    <name evidence="9" type="ORF">FGK64_06080</name>
</gene>
<accession>A0ABY2XES7</accession>
<protein>
    <submittedName>
        <fullName evidence="9">ABC transporter permease</fullName>
    </submittedName>
</protein>
<reference evidence="9 10" key="1">
    <citation type="submission" date="2019-05" db="EMBL/GenBank/DDBJ databases">
        <title>Marivita sp. nov. isolated from sea sediment.</title>
        <authorList>
            <person name="Kim W."/>
        </authorList>
    </citation>
    <scope>NUCLEOTIDE SEQUENCE [LARGE SCALE GENOMIC DNA]</scope>
    <source>
        <strain evidence="9 10">CAU 1492</strain>
    </source>
</reference>
<dbReference type="RefSeq" id="WP_138862863.1">
    <property type="nucleotide sequence ID" value="NZ_VCPC01000001.1"/>
</dbReference>
<evidence type="ECO:0000256" key="1">
    <source>
        <dbReference type="ARBA" id="ARBA00004651"/>
    </source>
</evidence>
<comment type="caution">
    <text evidence="9">The sequence shown here is derived from an EMBL/GenBank/DDBJ whole genome shotgun (WGS) entry which is preliminary data.</text>
</comment>
<dbReference type="Pfam" id="PF00528">
    <property type="entry name" value="BPD_transp_1"/>
    <property type="match status" value="1"/>
</dbReference>
<feature type="transmembrane region" description="Helical" evidence="7">
    <location>
        <begin position="12"/>
        <end position="36"/>
    </location>
</feature>
<feature type="transmembrane region" description="Helical" evidence="7">
    <location>
        <begin position="177"/>
        <end position="200"/>
    </location>
</feature>
<dbReference type="EMBL" id="VCPC01000001">
    <property type="protein sequence ID" value="TMV15518.1"/>
    <property type="molecule type" value="Genomic_DNA"/>
</dbReference>
<feature type="transmembrane region" description="Helical" evidence="7">
    <location>
        <begin position="56"/>
        <end position="85"/>
    </location>
</feature>
<dbReference type="Proteomes" id="UP001191082">
    <property type="component" value="Unassembled WGS sequence"/>
</dbReference>
<keyword evidence="3" id="KW-1003">Cell membrane</keyword>
<evidence type="ECO:0000256" key="5">
    <source>
        <dbReference type="ARBA" id="ARBA00022989"/>
    </source>
</evidence>
<sequence length="259" mass="28173">MLGKYASWIATPLLLVLLVLIWEAYVTIFDVSPFILPGPGAVWDATLVLLSEPKTYSHIGITVYETVVGFLLAVVIGIVFGGVLGKIRWLERTLNPLIVGLQVMPKVALIPLFIVWFGFGPTSKVVLAAVIAFFPIMTNTILGIKSVESGHRDVMLALNASRWQTFRDVELQNALPFILTGMEVGIVLATIGAIVGEYLGGSQGLGYMAVATLNAFDVTSMFGVIFLLTILGLILYFAVVMLRRYVTPWHEAVASARDS</sequence>
<dbReference type="SUPFAM" id="SSF161098">
    <property type="entry name" value="MetI-like"/>
    <property type="match status" value="1"/>
</dbReference>
<keyword evidence="10" id="KW-1185">Reference proteome</keyword>
<feature type="transmembrane region" description="Helical" evidence="7">
    <location>
        <begin position="97"/>
        <end position="119"/>
    </location>
</feature>
<keyword evidence="2 7" id="KW-0813">Transport</keyword>
<dbReference type="PROSITE" id="PS50928">
    <property type="entry name" value="ABC_TM1"/>
    <property type="match status" value="1"/>
</dbReference>
<evidence type="ECO:0000256" key="4">
    <source>
        <dbReference type="ARBA" id="ARBA00022692"/>
    </source>
</evidence>
<evidence type="ECO:0000256" key="3">
    <source>
        <dbReference type="ARBA" id="ARBA00022475"/>
    </source>
</evidence>
<feature type="transmembrane region" description="Helical" evidence="7">
    <location>
        <begin position="125"/>
        <end position="144"/>
    </location>
</feature>
<dbReference type="InterPro" id="IPR000515">
    <property type="entry name" value="MetI-like"/>
</dbReference>
<keyword evidence="4 7" id="KW-0812">Transmembrane</keyword>
<feature type="transmembrane region" description="Helical" evidence="7">
    <location>
        <begin position="220"/>
        <end position="242"/>
    </location>
</feature>
<proteinExistence type="inferred from homology"/>
<dbReference type="PANTHER" id="PTHR30151">
    <property type="entry name" value="ALKANE SULFONATE ABC TRANSPORTER-RELATED, MEMBRANE SUBUNIT"/>
    <property type="match status" value="1"/>
</dbReference>